<organism evidence="2 3">
    <name type="scientific">Thermosipho japonicus</name>
    <dbReference type="NCBI Taxonomy" id="90323"/>
    <lineage>
        <taxon>Bacteria</taxon>
        <taxon>Thermotogati</taxon>
        <taxon>Thermotogota</taxon>
        <taxon>Thermotogae</taxon>
        <taxon>Thermotogales</taxon>
        <taxon>Fervidobacteriaceae</taxon>
        <taxon>Thermosipho</taxon>
    </lineage>
</organism>
<dbReference type="RefSeq" id="WP_184618960.1">
    <property type="nucleotide sequence ID" value="NZ_JACHEX010000001.1"/>
</dbReference>
<dbReference type="Gene3D" id="3.40.109.10">
    <property type="entry name" value="NADH Oxidase"/>
    <property type="match status" value="1"/>
</dbReference>
<dbReference type="Proteomes" id="UP000555828">
    <property type="component" value="Unassembled WGS sequence"/>
</dbReference>
<dbReference type="SUPFAM" id="SSF55469">
    <property type="entry name" value="FMN-dependent nitroreductase-like"/>
    <property type="match status" value="1"/>
</dbReference>
<dbReference type="EMBL" id="JACHEX010000001">
    <property type="protein sequence ID" value="MBB6062294.1"/>
    <property type="molecule type" value="Genomic_DNA"/>
</dbReference>
<feature type="domain" description="Nitroreductase" evidence="1">
    <location>
        <begin position="52"/>
        <end position="234"/>
    </location>
</feature>
<dbReference type="CDD" id="cd02142">
    <property type="entry name" value="McbC_SagB-like_oxidoreductase"/>
    <property type="match status" value="1"/>
</dbReference>
<accession>A0A841GMB5</accession>
<reference evidence="2 3" key="1">
    <citation type="submission" date="2020-08" db="EMBL/GenBank/DDBJ databases">
        <title>Genomic Encyclopedia of Type Strains, Phase IV (KMG-IV): sequencing the most valuable type-strain genomes for metagenomic binning, comparative biology and taxonomic classification.</title>
        <authorList>
            <person name="Goeker M."/>
        </authorList>
    </citation>
    <scope>NUCLEOTIDE SEQUENCE [LARGE SCALE GENOMIC DNA]</scope>
    <source>
        <strain evidence="2 3">DSM 13481</strain>
    </source>
</reference>
<dbReference type="InterPro" id="IPR000415">
    <property type="entry name" value="Nitroreductase-like"/>
</dbReference>
<evidence type="ECO:0000313" key="3">
    <source>
        <dbReference type="Proteomes" id="UP000555828"/>
    </source>
</evidence>
<dbReference type="PANTHER" id="PTHR43745:SF2">
    <property type="entry name" value="NITROREDUCTASE MJ1384-RELATED"/>
    <property type="match status" value="1"/>
</dbReference>
<dbReference type="GO" id="GO:0016491">
    <property type="term" value="F:oxidoreductase activity"/>
    <property type="evidence" value="ECO:0007669"/>
    <property type="project" value="InterPro"/>
</dbReference>
<dbReference type="InterPro" id="IPR052544">
    <property type="entry name" value="Bacteriocin_Proc_Enz"/>
</dbReference>
<gene>
    <name evidence="2" type="ORF">HNP65_000716</name>
</gene>
<keyword evidence="3" id="KW-1185">Reference proteome</keyword>
<protein>
    <submittedName>
        <fullName evidence="2">SagB-type dehydrogenase family enzyme</fullName>
    </submittedName>
</protein>
<dbReference type="AlphaFoldDB" id="A0A841GMB5"/>
<comment type="caution">
    <text evidence="2">The sequence shown here is derived from an EMBL/GenBank/DDBJ whole genome shotgun (WGS) entry which is preliminary data.</text>
</comment>
<name>A0A841GMB5_9BACT</name>
<dbReference type="InterPro" id="IPR020051">
    <property type="entry name" value="SagB-type_dehydrogenase"/>
</dbReference>
<sequence length="236" mass="26944">MKNREFLKSNWRQIKNTDREKGIEKPEVEKDCEKIIKLPDFDLGNKPFREVIEKRKSIRKYTDTPMSLQELSFLLWTTQGVRKYIQDKKVVFRTVPSAGATHPFDTYLVVFNVESLEKGIYRYVSLKHGLCKVKAGDFKDKIIDATLGQQFVGNSAVVFVWVAVPYRTEWKYANESYKTIAIDVGHVCQNLYLAATSIDCGTCAVAAYDQKKLDELIGVDGDNEMVIYLAPVGKIV</sequence>
<dbReference type="InterPro" id="IPR029479">
    <property type="entry name" value="Nitroreductase"/>
</dbReference>
<proteinExistence type="predicted"/>
<dbReference type="Pfam" id="PF00881">
    <property type="entry name" value="Nitroreductase"/>
    <property type="match status" value="1"/>
</dbReference>
<evidence type="ECO:0000259" key="1">
    <source>
        <dbReference type="Pfam" id="PF00881"/>
    </source>
</evidence>
<evidence type="ECO:0000313" key="2">
    <source>
        <dbReference type="EMBL" id="MBB6062294.1"/>
    </source>
</evidence>
<dbReference type="PANTHER" id="PTHR43745">
    <property type="entry name" value="NITROREDUCTASE MJ1384-RELATED"/>
    <property type="match status" value="1"/>
</dbReference>
<dbReference type="NCBIfam" id="TIGR03605">
    <property type="entry name" value="antibiot_sagB"/>
    <property type="match status" value="1"/>
</dbReference>